<keyword evidence="3" id="KW-0378">Hydrolase</keyword>
<evidence type="ECO:0000259" key="7">
    <source>
        <dbReference type="Pfam" id="PF00350"/>
    </source>
</evidence>
<evidence type="ECO:0000256" key="3">
    <source>
        <dbReference type="ARBA" id="ARBA00022801"/>
    </source>
</evidence>
<dbReference type="InterPro" id="IPR027417">
    <property type="entry name" value="P-loop_NTPase"/>
</dbReference>
<keyword evidence="5" id="KW-0472">Membrane</keyword>
<dbReference type="InterPro" id="IPR045063">
    <property type="entry name" value="Dynamin_N"/>
</dbReference>
<gene>
    <name evidence="8" type="ORF">RWD45_06305</name>
</gene>
<keyword evidence="2" id="KW-0547">Nucleotide-binding</keyword>
<dbReference type="EMBL" id="JAWDIQ010000001">
    <property type="protein sequence ID" value="MDY0408244.1"/>
    <property type="molecule type" value="Genomic_DNA"/>
</dbReference>
<accession>A0ABU5CPG0</accession>
<reference evidence="8 9" key="1">
    <citation type="submission" date="2023-10" db="EMBL/GenBank/DDBJ databases">
        <title>Virgibacillus soli CC-YMP-6 genome.</title>
        <authorList>
            <person name="Miliotis G."/>
            <person name="Sengupta P."/>
            <person name="Hameed A."/>
            <person name="Chuvochina M."/>
            <person name="Mcdonagh F."/>
            <person name="Simpson A.C."/>
            <person name="Singh N.K."/>
            <person name="Rekha P.D."/>
            <person name="Raman K."/>
            <person name="Hugenholtz P."/>
            <person name="Venkateswaran K."/>
        </authorList>
    </citation>
    <scope>NUCLEOTIDE SEQUENCE [LARGE SCALE GENOMIC DNA]</scope>
    <source>
        <strain evidence="8 9">CC-YMP-6</strain>
    </source>
</reference>
<name>A0ABU5CPG0_9BACI</name>
<dbReference type="Proteomes" id="UP001275315">
    <property type="component" value="Unassembled WGS sequence"/>
</dbReference>
<evidence type="ECO:0000256" key="4">
    <source>
        <dbReference type="ARBA" id="ARBA00023134"/>
    </source>
</evidence>
<feature type="domain" description="Dynamin N-terminal" evidence="7">
    <location>
        <begin position="49"/>
        <end position="202"/>
    </location>
</feature>
<dbReference type="CDD" id="cd09912">
    <property type="entry name" value="DLP_2"/>
    <property type="match status" value="1"/>
</dbReference>
<keyword evidence="9" id="KW-1185">Reference proteome</keyword>
<proteinExistence type="predicted"/>
<keyword evidence="6" id="KW-0175">Coiled coil</keyword>
<organism evidence="8 9">
    <name type="scientific">Paracerasibacillus soli</name>
    <dbReference type="NCBI Taxonomy" id="480284"/>
    <lineage>
        <taxon>Bacteria</taxon>
        <taxon>Bacillati</taxon>
        <taxon>Bacillota</taxon>
        <taxon>Bacilli</taxon>
        <taxon>Bacillales</taxon>
        <taxon>Bacillaceae</taxon>
        <taxon>Paracerasibacillus</taxon>
    </lineage>
</organism>
<evidence type="ECO:0000256" key="5">
    <source>
        <dbReference type="ARBA" id="ARBA00023136"/>
    </source>
</evidence>
<dbReference type="PANTHER" id="PTHR10465">
    <property type="entry name" value="TRANSMEMBRANE GTPASE FZO1"/>
    <property type="match status" value="1"/>
</dbReference>
<sequence>MSSTHQHQTISIEHIIALYNLMTEHGNQTQANKLLDMYRKLKNRETIISFSGHFSAGKSSMINALIGKDILPKSPIPTSANIVKLSSGEGYARVFFRDQQPVEYKEPYHINEIQQFCKTKGTITGLEISTSEPLIPSGTFMMDTPGIDAVDDVDRFITESSLHVVDALFYVMDYNHVQSEVNLLFLQQIQEKNIPFYIIINQVDKHDENEISFTHYKKQIMHTLQQWELHPKQIFYTTLTQPNHMYNQFSHVQTALKNLSFSETETVTMTAITSIIEDHKQYLAEQFEQQFSAQSPLHDRSMEELQKNLKQIEDEQKHIEEKHEQIEHKLQSELNTTLRNAYIMPASLRDKAALFLEGEQTDFKIGLFRSKKKTEEEKDHRLQNFLKELNELVEANIQWKLREKYIGILSEYITGTQLQQDLQQLEVVVTKEMLLQQINRGATFNGSYVLHYTTTVAEKIKSMFKEKSITLFANVQNELEKRSETNMQMLAHDYQLAKQALSDKSLYEKMKSIYQIQLDSIAKQLATPLVTEVMKHEMDKRISETEHIQYHSQTDIPFEDTSERSVQKKESSVTVKSATKTNVRTYEMLPILKKPSRS</sequence>
<dbReference type="Pfam" id="PF00350">
    <property type="entry name" value="Dynamin_N"/>
    <property type="match status" value="1"/>
</dbReference>
<feature type="coiled-coil region" evidence="6">
    <location>
        <begin position="302"/>
        <end position="329"/>
    </location>
</feature>
<evidence type="ECO:0000313" key="9">
    <source>
        <dbReference type="Proteomes" id="UP001275315"/>
    </source>
</evidence>
<evidence type="ECO:0000313" key="8">
    <source>
        <dbReference type="EMBL" id="MDY0408244.1"/>
    </source>
</evidence>
<comment type="subcellular location">
    <subcellularLocation>
        <location evidence="1">Membrane</location>
    </subcellularLocation>
</comment>
<keyword evidence="4" id="KW-0342">GTP-binding</keyword>
<dbReference type="Gene3D" id="3.40.50.300">
    <property type="entry name" value="P-loop containing nucleotide triphosphate hydrolases"/>
    <property type="match status" value="1"/>
</dbReference>
<comment type="caution">
    <text evidence="8">The sequence shown here is derived from an EMBL/GenBank/DDBJ whole genome shotgun (WGS) entry which is preliminary data.</text>
</comment>
<dbReference type="SUPFAM" id="SSF52540">
    <property type="entry name" value="P-loop containing nucleoside triphosphate hydrolases"/>
    <property type="match status" value="1"/>
</dbReference>
<evidence type="ECO:0000256" key="6">
    <source>
        <dbReference type="SAM" id="Coils"/>
    </source>
</evidence>
<dbReference type="InterPro" id="IPR027094">
    <property type="entry name" value="Mitofusin_fam"/>
</dbReference>
<dbReference type="RefSeq" id="WP_320378992.1">
    <property type="nucleotide sequence ID" value="NZ_JAWDIQ010000001.1"/>
</dbReference>
<evidence type="ECO:0000256" key="2">
    <source>
        <dbReference type="ARBA" id="ARBA00022741"/>
    </source>
</evidence>
<evidence type="ECO:0000256" key="1">
    <source>
        <dbReference type="ARBA" id="ARBA00004370"/>
    </source>
</evidence>
<protein>
    <submittedName>
        <fullName evidence="8">Dynamin family protein</fullName>
    </submittedName>
</protein>
<dbReference type="PANTHER" id="PTHR10465:SF0">
    <property type="entry name" value="SARCALUMENIN"/>
    <property type="match status" value="1"/>
</dbReference>